<dbReference type="Proteomes" id="UP000253104">
    <property type="component" value="Chromosome mHSR5_A"/>
</dbReference>
<proteinExistence type="predicted"/>
<sequence length="76" mass="8275">MPSLDTRPRLVDPDAFYEALIDMHRDLSDADSQLVNAKLILLLANQIGDLDVLREAMALARQGVTPPVHPAAEAAQ</sequence>
<dbReference type="Pfam" id="PF10932">
    <property type="entry name" value="DUF2783"/>
    <property type="match status" value="1"/>
</dbReference>
<gene>
    <name evidence="1" type="ORF">CUJ89_04145</name>
</gene>
<evidence type="ECO:0000313" key="1">
    <source>
        <dbReference type="EMBL" id="AXF19780.1"/>
    </source>
</evidence>
<reference evidence="1 2" key="1">
    <citation type="journal article" date="2018" name="ISME J.">
        <title>Involvement of Burkholderiaceae and sulfurous volatiles in disease-suppressive soils.</title>
        <authorList>
            <person name="Carrion V.J."/>
            <person name="Cordovez V."/>
            <person name="Tyc O."/>
            <person name="Etalo D.W."/>
            <person name="de Bruijn I."/>
            <person name="de Jager V.C."/>
            <person name="Medema M.H."/>
            <person name="Eberl L."/>
            <person name="Raaijmakers J.M."/>
        </authorList>
    </citation>
    <scope>NUCLEOTIDE SEQUENCE [LARGE SCALE GENOMIC DNA]</scope>
    <source>
        <strain evidence="2">mHSR5</strain>
    </source>
</reference>
<dbReference type="OrthoDB" id="6460891at2"/>
<evidence type="ECO:0000313" key="2">
    <source>
        <dbReference type="Proteomes" id="UP000253104"/>
    </source>
</evidence>
<name>A0A2Z5MR82_BURPY</name>
<dbReference type="AlphaFoldDB" id="A0A2Z5MR82"/>
<dbReference type="RefSeq" id="WP_114176247.1">
    <property type="nucleotide sequence ID" value="NZ_CP024902.1"/>
</dbReference>
<evidence type="ECO:0008006" key="3">
    <source>
        <dbReference type="Google" id="ProtNLM"/>
    </source>
</evidence>
<organism evidence="1 2">
    <name type="scientific">Burkholderia pyrrocinia</name>
    <name type="common">Pseudomonas pyrrocinia</name>
    <dbReference type="NCBI Taxonomy" id="60550"/>
    <lineage>
        <taxon>Bacteria</taxon>
        <taxon>Pseudomonadati</taxon>
        <taxon>Pseudomonadota</taxon>
        <taxon>Betaproteobacteria</taxon>
        <taxon>Burkholderiales</taxon>
        <taxon>Burkholderiaceae</taxon>
        <taxon>Burkholderia</taxon>
        <taxon>Burkholderia cepacia complex</taxon>
    </lineage>
</organism>
<dbReference type="EMBL" id="CP024902">
    <property type="protein sequence ID" value="AXF19780.1"/>
    <property type="molecule type" value="Genomic_DNA"/>
</dbReference>
<dbReference type="InterPro" id="IPR021233">
    <property type="entry name" value="DUF2783"/>
</dbReference>
<protein>
    <recommendedName>
        <fullName evidence="3">DUF2783 domain-containing protein</fullName>
    </recommendedName>
</protein>
<accession>A0A2Z5MR82</accession>